<evidence type="ECO:0000313" key="3">
    <source>
        <dbReference type="Proteomes" id="UP000321051"/>
    </source>
</evidence>
<dbReference type="PIRSF" id="PIRSF030780">
    <property type="entry name" value="Md_memb_hyd_prd"/>
    <property type="match status" value="1"/>
</dbReference>
<keyword evidence="3" id="KW-1185">Reference proteome</keyword>
<keyword evidence="1" id="KW-1133">Transmembrane helix</keyword>
<dbReference type="Pfam" id="PF04307">
    <property type="entry name" value="YdjM"/>
    <property type="match status" value="1"/>
</dbReference>
<protein>
    <recommendedName>
        <fullName evidence="4">Hydrolase</fullName>
    </recommendedName>
</protein>
<feature type="transmembrane region" description="Helical" evidence="1">
    <location>
        <begin position="131"/>
        <end position="149"/>
    </location>
</feature>
<name>A0A510Y3M4_MARHA</name>
<organism evidence="2 3">
    <name type="scientific">Marinococcus halophilus</name>
    <dbReference type="NCBI Taxonomy" id="1371"/>
    <lineage>
        <taxon>Bacteria</taxon>
        <taxon>Bacillati</taxon>
        <taxon>Bacillota</taxon>
        <taxon>Bacilli</taxon>
        <taxon>Bacillales</taxon>
        <taxon>Bacillaceae</taxon>
        <taxon>Marinococcus</taxon>
    </lineage>
</organism>
<keyword evidence="1" id="KW-0472">Membrane</keyword>
<keyword evidence="1" id="KW-0812">Transmembrane</keyword>
<comment type="caution">
    <text evidence="2">The sequence shown here is derived from an EMBL/GenBank/DDBJ whole genome shotgun (WGS) entry which is preliminary data.</text>
</comment>
<evidence type="ECO:0008006" key="4">
    <source>
        <dbReference type="Google" id="ProtNLM"/>
    </source>
</evidence>
<dbReference type="STRING" id="1371.GCA_900166605_02798"/>
<proteinExistence type="predicted"/>
<dbReference type="PANTHER" id="PTHR35531:SF1">
    <property type="entry name" value="INNER MEMBRANE PROTEIN YBCI-RELATED"/>
    <property type="match status" value="1"/>
</dbReference>
<dbReference type="PANTHER" id="PTHR35531">
    <property type="entry name" value="INNER MEMBRANE PROTEIN YBCI-RELATED"/>
    <property type="match status" value="1"/>
</dbReference>
<evidence type="ECO:0000313" key="2">
    <source>
        <dbReference type="EMBL" id="GEK57793.1"/>
    </source>
</evidence>
<feature type="transmembrane region" description="Helical" evidence="1">
    <location>
        <begin position="16"/>
        <end position="33"/>
    </location>
</feature>
<dbReference type="EMBL" id="BJUN01000003">
    <property type="protein sequence ID" value="GEK57793.1"/>
    <property type="molecule type" value="Genomic_DNA"/>
</dbReference>
<evidence type="ECO:0000256" key="1">
    <source>
        <dbReference type="SAM" id="Phobius"/>
    </source>
</evidence>
<dbReference type="AlphaFoldDB" id="A0A510Y3M4"/>
<feature type="transmembrane region" description="Helical" evidence="1">
    <location>
        <begin position="86"/>
        <end position="110"/>
    </location>
</feature>
<dbReference type="InterPro" id="IPR016956">
    <property type="entry name" value="YdjM"/>
</dbReference>
<feature type="transmembrane region" description="Helical" evidence="1">
    <location>
        <begin position="54"/>
        <end position="74"/>
    </location>
</feature>
<dbReference type="Proteomes" id="UP000321051">
    <property type="component" value="Unassembled WGS sequence"/>
</dbReference>
<reference evidence="2 3" key="1">
    <citation type="submission" date="2019-07" db="EMBL/GenBank/DDBJ databases">
        <title>Whole genome shotgun sequence of Marinococcus halophilus NBRC 102359.</title>
        <authorList>
            <person name="Hosoyama A."/>
            <person name="Uohara A."/>
            <person name="Ohji S."/>
            <person name="Ichikawa N."/>
        </authorList>
    </citation>
    <scope>NUCLEOTIDE SEQUENCE [LARGE SCALE GENOMIC DNA]</scope>
    <source>
        <strain evidence="2 3">NBRC 102359</strain>
    </source>
</reference>
<gene>
    <name evidence="2" type="primary">yvsG</name>
    <name evidence="2" type="ORF">MHA01_06980</name>
</gene>
<accession>A0A510Y3M4</accession>
<sequence length="155" mass="17316">MQWLTPVPFAFFEWETSIYVASLVFGGLVPDICQPNSWMGRRVPGVSHLISKLVGHRTFTHSLLLVLLVFLSLAQWQEGWGLALQWGISLGIASHIALDMMTTKGVHLLFPLHYAFRFPFTTKTGSTFGEGLINALLIAGLFYVSFQLFSVDLTL</sequence>
<dbReference type="InterPro" id="IPR007404">
    <property type="entry name" value="YdjM-like"/>
</dbReference>